<dbReference type="EMBL" id="AFJM02000029">
    <property type="protein sequence ID" value="EMM73273.1"/>
    <property type="molecule type" value="Genomic_DNA"/>
</dbReference>
<sequence length="107" mass="12491">MRSGRCRYKNRNFTCYISYLEKNCQILLLGNSVVELKLGIRFRMIPSKRIVFPGITAFPGKLYGKVLKTGKNEIQFSPELTFTNPKKKKKYKNSLSRWKKAFKVCGF</sequence>
<reference evidence="1 2" key="1">
    <citation type="submission" date="2013-01" db="EMBL/GenBank/DDBJ databases">
        <authorList>
            <person name="Harkins D.M."/>
            <person name="Durkin A.S."/>
            <person name="Brinkac L.M."/>
            <person name="Haft D.H."/>
            <person name="Selengut J.D."/>
            <person name="Sanka R."/>
            <person name="DePew J."/>
            <person name="Purushe J."/>
            <person name="Hospenthal D.R."/>
            <person name="Murray C.K."/>
            <person name="Pimentel G."/>
            <person name="Wasfy M."/>
            <person name="Vinetz J.M."/>
            <person name="Sutton G.G."/>
            <person name="Nierman W.C."/>
            <person name="Fouts D.E."/>
        </authorList>
    </citation>
    <scope>NUCLEOTIDE SEQUENCE [LARGE SCALE GENOMIC DNA]</scope>
    <source>
        <strain evidence="1 2">2006001855</strain>
    </source>
</reference>
<comment type="caution">
    <text evidence="1">The sequence shown here is derived from an EMBL/GenBank/DDBJ whole genome shotgun (WGS) entry which is preliminary data.</text>
</comment>
<dbReference type="Proteomes" id="UP000012101">
    <property type="component" value="Unassembled WGS sequence"/>
</dbReference>
<organism evidence="1 2">
    <name type="scientific">Leptospira weilii str. 2006001855</name>
    <dbReference type="NCBI Taxonomy" id="996804"/>
    <lineage>
        <taxon>Bacteria</taxon>
        <taxon>Pseudomonadati</taxon>
        <taxon>Spirochaetota</taxon>
        <taxon>Spirochaetia</taxon>
        <taxon>Leptospirales</taxon>
        <taxon>Leptospiraceae</taxon>
        <taxon>Leptospira</taxon>
    </lineage>
</organism>
<protein>
    <submittedName>
        <fullName evidence="1">Uncharacterized protein</fullName>
    </submittedName>
</protein>
<evidence type="ECO:0000313" key="1">
    <source>
        <dbReference type="EMBL" id="EMM73273.1"/>
    </source>
</evidence>
<dbReference type="AlphaFoldDB" id="M6FKI4"/>
<accession>M6FKI4</accession>
<name>M6FKI4_9LEPT</name>
<proteinExistence type="predicted"/>
<evidence type="ECO:0000313" key="2">
    <source>
        <dbReference type="Proteomes" id="UP000012101"/>
    </source>
</evidence>
<gene>
    <name evidence="1" type="ORF">LEP1GSC038_1423</name>
</gene>